<dbReference type="Proteomes" id="UP000321089">
    <property type="component" value="Unassembled WGS sequence"/>
</dbReference>
<dbReference type="Pfam" id="PF00072">
    <property type="entry name" value="Response_reg"/>
    <property type="match status" value="1"/>
</dbReference>
<dbReference type="KEGG" id="cbut:ATN24_15145"/>
<sequence>MYDVLFVDDDISLRFIVSKMKVWNYSDFKITKQAKNGQEALELLESYNFHVVITDIRMPIIDGIELLEIIRERNIDVLVVLVSTYSEFEYAKRGLQLGAVDYVIKPLKEEALAQVLTRLEEKLVEKYEKNNNIYVISQDKIKKWTSYIIKNQFLEKEMFEDFYKQIVNMGIDQEDTYPIIIKDIVDRIWEEIILAFPWLKYIIELKVSITKENLYEDVIHILNLLKHISDKYMLYKQDNFINRVCIIIMENIENGNIIDIISEKMELSKDYIGKQFKNIMNITLIEYCTIMKIEYSKKLLHDTSKKIYEISDVMGYATVDYFTKLFKKYTGETPTKYRKKIEIL</sequence>
<dbReference type="SUPFAM" id="SSF52172">
    <property type="entry name" value="CheY-like"/>
    <property type="match status" value="1"/>
</dbReference>
<name>A0A512TLV0_CLOBU</name>
<evidence type="ECO:0000256" key="6">
    <source>
        <dbReference type="PROSITE-ProRule" id="PRU00169"/>
    </source>
</evidence>
<accession>A0A512TLV0</accession>
<gene>
    <name evidence="9" type="ORF">CBU02nite_17460</name>
</gene>
<dbReference type="GO" id="GO:0003700">
    <property type="term" value="F:DNA-binding transcription factor activity"/>
    <property type="evidence" value="ECO:0007669"/>
    <property type="project" value="InterPro"/>
</dbReference>
<dbReference type="InterPro" id="IPR018060">
    <property type="entry name" value="HTH_AraC"/>
</dbReference>
<evidence type="ECO:0000256" key="2">
    <source>
        <dbReference type="ARBA" id="ARBA00023015"/>
    </source>
</evidence>
<evidence type="ECO:0000313" key="10">
    <source>
        <dbReference type="Proteomes" id="UP000321089"/>
    </source>
</evidence>
<dbReference type="GO" id="GO:0000160">
    <property type="term" value="P:phosphorelay signal transduction system"/>
    <property type="evidence" value="ECO:0007669"/>
    <property type="project" value="InterPro"/>
</dbReference>
<dbReference type="InterPro" id="IPR009057">
    <property type="entry name" value="Homeodomain-like_sf"/>
</dbReference>
<evidence type="ECO:0000259" key="7">
    <source>
        <dbReference type="PROSITE" id="PS01124"/>
    </source>
</evidence>
<reference evidence="9 10" key="1">
    <citation type="submission" date="2019-07" db="EMBL/GenBank/DDBJ databases">
        <title>Whole genome shotgun sequence of Clostridium butyricum NBRC 3858.</title>
        <authorList>
            <person name="Hosoyama A."/>
            <person name="Uohara A."/>
            <person name="Ohji S."/>
            <person name="Ichikawa N."/>
        </authorList>
    </citation>
    <scope>NUCLEOTIDE SEQUENCE [LARGE SCALE GENOMIC DNA]</scope>
    <source>
        <strain evidence="9 10">NBRC 3858</strain>
    </source>
</reference>
<keyword evidence="6" id="KW-0597">Phosphoprotein</keyword>
<feature type="modified residue" description="4-aspartylphosphate" evidence="6">
    <location>
        <position position="55"/>
    </location>
</feature>
<dbReference type="InterPro" id="IPR011006">
    <property type="entry name" value="CheY-like_superfamily"/>
</dbReference>
<keyword evidence="3" id="KW-0238">DNA-binding</keyword>
<evidence type="ECO:0000256" key="4">
    <source>
        <dbReference type="ARBA" id="ARBA00023163"/>
    </source>
</evidence>
<dbReference type="Gene3D" id="3.40.50.2300">
    <property type="match status" value="1"/>
</dbReference>
<dbReference type="SMART" id="SM00342">
    <property type="entry name" value="HTH_ARAC"/>
    <property type="match status" value="1"/>
</dbReference>
<organism evidence="9 10">
    <name type="scientific">Clostridium butyricum</name>
    <dbReference type="NCBI Taxonomy" id="1492"/>
    <lineage>
        <taxon>Bacteria</taxon>
        <taxon>Bacillati</taxon>
        <taxon>Bacillota</taxon>
        <taxon>Clostridia</taxon>
        <taxon>Eubacteriales</taxon>
        <taxon>Clostridiaceae</taxon>
        <taxon>Clostridium</taxon>
    </lineage>
</organism>
<protein>
    <recommendedName>
        <fullName evidence="1">Stage 0 sporulation protein A homolog</fullName>
    </recommendedName>
</protein>
<keyword evidence="2" id="KW-0805">Transcription regulation</keyword>
<dbReference type="InterPro" id="IPR020449">
    <property type="entry name" value="Tscrpt_reg_AraC-type_HTH"/>
</dbReference>
<comment type="caution">
    <text evidence="9">The sequence shown here is derived from an EMBL/GenBank/DDBJ whole genome shotgun (WGS) entry which is preliminary data.</text>
</comment>
<evidence type="ECO:0000256" key="1">
    <source>
        <dbReference type="ARBA" id="ARBA00018672"/>
    </source>
</evidence>
<dbReference type="InterPro" id="IPR018062">
    <property type="entry name" value="HTH_AraC-typ_CS"/>
</dbReference>
<dbReference type="PANTHER" id="PTHR43228">
    <property type="entry name" value="TWO-COMPONENT RESPONSE REGULATOR"/>
    <property type="match status" value="1"/>
</dbReference>
<dbReference type="AlphaFoldDB" id="A0A512TLV0"/>
<dbReference type="PRINTS" id="PR00032">
    <property type="entry name" value="HTHARAC"/>
</dbReference>
<dbReference type="EMBL" id="BKBC01000019">
    <property type="protein sequence ID" value="GEQ21240.1"/>
    <property type="molecule type" value="Genomic_DNA"/>
</dbReference>
<feature type="domain" description="Response regulatory" evidence="8">
    <location>
        <begin position="3"/>
        <end position="120"/>
    </location>
</feature>
<keyword evidence="4" id="KW-0804">Transcription</keyword>
<evidence type="ECO:0000256" key="3">
    <source>
        <dbReference type="ARBA" id="ARBA00023125"/>
    </source>
</evidence>
<evidence type="ECO:0000259" key="8">
    <source>
        <dbReference type="PROSITE" id="PS50110"/>
    </source>
</evidence>
<dbReference type="PROSITE" id="PS01124">
    <property type="entry name" value="HTH_ARAC_FAMILY_2"/>
    <property type="match status" value="1"/>
</dbReference>
<dbReference type="PANTHER" id="PTHR43228:SF1">
    <property type="entry name" value="TWO-COMPONENT RESPONSE REGULATOR ARR22"/>
    <property type="match status" value="1"/>
</dbReference>
<dbReference type="Gene3D" id="1.10.10.60">
    <property type="entry name" value="Homeodomain-like"/>
    <property type="match status" value="1"/>
</dbReference>
<dbReference type="InterPro" id="IPR001789">
    <property type="entry name" value="Sig_transdc_resp-reg_receiver"/>
</dbReference>
<comment type="function">
    <text evidence="5">May play the central regulatory role in sporulation. It may be an element of the effector pathway responsible for the activation of sporulation genes in response to nutritional stress. Spo0A may act in concert with spo0H (a sigma factor) to control the expression of some genes that are critical to the sporulation process.</text>
</comment>
<dbReference type="RefSeq" id="WP_003424414.1">
    <property type="nucleotide sequence ID" value="NZ_BKBC01000019.1"/>
</dbReference>
<dbReference type="SUPFAM" id="SSF46689">
    <property type="entry name" value="Homeodomain-like"/>
    <property type="match status" value="1"/>
</dbReference>
<proteinExistence type="predicted"/>
<dbReference type="PROSITE" id="PS50110">
    <property type="entry name" value="RESPONSE_REGULATORY"/>
    <property type="match status" value="1"/>
</dbReference>
<evidence type="ECO:0000313" key="9">
    <source>
        <dbReference type="EMBL" id="GEQ21240.1"/>
    </source>
</evidence>
<feature type="domain" description="HTH araC/xylS-type" evidence="7">
    <location>
        <begin position="242"/>
        <end position="340"/>
    </location>
</feature>
<dbReference type="Pfam" id="PF12833">
    <property type="entry name" value="HTH_18"/>
    <property type="match status" value="1"/>
</dbReference>
<dbReference type="CDD" id="cd17536">
    <property type="entry name" value="REC_YesN-like"/>
    <property type="match status" value="1"/>
</dbReference>
<evidence type="ECO:0000256" key="5">
    <source>
        <dbReference type="ARBA" id="ARBA00024867"/>
    </source>
</evidence>
<dbReference type="InterPro" id="IPR052048">
    <property type="entry name" value="ST_Response_Regulator"/>
</dbReference>
<dbReference type="GO" id="GO:0043565">
    <property type="term" value="F:sequence-specific DNA binding"/>
    <property type="evidence" value="ECO:0007669"/>
    <property type="project" value="InterPro"/>
</dbReference>
<dbReference type="PROSITE" id="PS00041">
    <property type="entry name" value="HTH_ARAC_FAMILY_1"/>
    <property type="match status" value="1"/>
</dbReference>
<dbReference type="SMART" id="SM00448">
    <property type="entry name" value="REC"/>
    <property type="match status" value="1"/>
</dbReference>